<dbReference type="AlphaFoldDB" id="A0A665TUS6"/>
<sequence length="243" mass="26723">DCSSSASWCSSGFGPFRQFLVNPSWRLAQRLKLVGLGRRIDVHVKELPVTYVKTQQIIADIWQTFNPKFAVHLGISRGSSVVILEQTATNCGYRDRDVCGFCPETQCCVEGGPEKLCSVINMRAVSKKFREAGMDVLCSRDAGRWAGGPVVSSQTHKYVTQPDHAFCLCFFFRFLCDFAYYCSLYHGQGRAALIHIPTSGSLASIDRLVPLLQSLIQTMLNQLGDPSGAARTETSDSSAAAPR</sequence>
<evidence type="ECO:0000256" key="3">
    <source>
        <dbReference type="ARBA" id="ARBA00022801"/>
    </source>
</evidence>
<dbReference type="PANTHER" id="PTHR23402:SF1">
    <property type="entry name" value="PYROGLUTAMYL-PEPTIDASE I"/>
    <property type="match status" value="1"/>
</dbReference>
<dbReference type="Pfam" id="PF01470">
    <property type="entry name" value="Peptidase_C15"/>
    <property type="match status" value="1"/>
</dbReference>
<dbReference type="PANTHER" id="PTHR23402">
    <property type="entry name" value="PROTEASE FAMILY C15 PYROGLUTAMYL-PEPTIDASE I-RELATED"/>
    <property type="match status" value="1"/>
</dbReference>
<dbReference type="InterPro" id="IPR036440">
    <property type="entry name" value="Peptidase_C15-like_sf"/>
</dbReference>
<keyword evidence="4" id="KW-0788">Thiol protease</keyword>
<comment type="similarity">
    <text evidence="1">Belongs to the peptidase C15 family.</text>
</comment>
<name>A0A665TUS6_ECHNA</name>
<dbReference type="Proteomes" id="UP000472264">
    <property type="component" value="Chromosome 16"/>
</dbReference>
<evidence type="ECO:0000256" key="4">
    <source>
        <dbReference type="ARBA" id="ARBA00022807"/>
    </source>
</evidence>
<organism evidence="5 6">
    <name type="scientific">Echeneis naucrates</name>
    <name type="common">Live sharksucker</name>
    <dbReference type="NCBI Taxonomy" id="173247"/>
    <lineage>
        <taxon>Eukaryota</taxon>
        <taxon>Metazoa</taxon>
        <taxon>Chordata</taxon>
        <taxon>Craniata</taxon>
        <taxon>Vertebrata</taxon>
        <taxon>Euteleostomi</taxon>
        <taxon>Actinopterygii</taxon>
        <taxon>Neopterygii</taxon>
        <taxon>Teleostei</taxon>
        <taxon>Neoteleostei</taxon>
        <taxon>Acanthomorphata</taxon>
        <taxon>Carangaria</taxon>
        <taxon>Carangiformes</taxon>
        <taxon>Echeneidae</taxon>
        <taxon>Echeneis</taxon>
    </lineage>
</organism>
<dbReference type="Gene3D" id="3.40.630.20">
    <property type="entry name" value="Peptidase C15, pyroglutamyl peptidase I-like"/>
    <property type="match status" value="1"/>
</dbReference>
<evidence type="ECO:0000313" key="6">
    <source>
        <dbReference type="Proteomes" id="UP000472264"/>
    </source>
</evidence>
<keyword evidence="2" id="KW-0645">Protease</keyword>
<reference evidence="5" key="3">
    <citation type="submission" date="2025-09" db="UniProtKB">
        <authorList>
            <consortium name="Ensembl"/>
        </authorList>
    </citation>
    <scope>IDENTIFICATION</scope>
</reference>
<protein>
    <submittedName>
        <fullName evidence="5">Pyroglutamyl-peptidase I like</fullName>
    </submittedName>
</protein>
<dbReference type="GO" id="GO:0006508">
    <property type="term" value="P:proteolysis"/>
    <property type="evidence" value="ECO:0007669"/>
    <property type="project" value="UniProtKB-KW"/>
</dbReference>
<dbReference type="OMA" id="IWEDFQP"/>
<evidence type="ECO:0000256" key="1">
    <source>
        <dbReference type="ARBA" id="ARBA00006641"/>
    </source>
</evidence>
<dbReference type="InterPro" id="IPR016125">
    <property type="entry name" value="Peptidase_C15-like"/>
</dbReference>
<keyword evidence="6" id="KW-1185">Reference proteome</keyword>
<accession>A0A665TUS6</accession>
<dbReference type="InParanoid" id="A0A665TUS6"/>
<dbReference type="SUPFAM" id="SSF53182">
    <property type="entry name" value="Pyrrolidone carboxyl peptidase (pyroglutamate aminopeptidase)"/>
    <property type="match status" value="2"/>
</dbReference>
<dbReference type="GO" id="GO:0008234">
    <property type="term" value="F:cysteine-type peptidase activity"/>
    <property type="evidence" value="ECO:0007669"/>
    <property type="project" value="UniProtKB-KW"/>
</dbReference>
<evidence type="ECO:0000313" key="5">
    <source>
        <dbReference type="Ensembl" id="ENSENLP00000010316.1"/>
    </source>
</evidence>
<keyword evidence="3" id="KW-0378">Hydrolase</keyword>
<proteinExistence type="inferred from homology"/>
<reference evidence="5" key="1">
    <citation type="submission" date="2021-04" db="EMBL/GenBank/DDBJ databases">
        <authorList>
            <consortium name="Wellcome Sanger Institute Data Sharing"/>
        </authorList>
    </citation>
    <scope>NUCLEOTIDE SEQUENCE [LARGE SCALE GENOMIC DNA]</scope>
</reference>
<dbReference type="Ensembl" id="ENSENLT00000010781.1">
    <property type="protein sequence ID" value="ENSENLP00000010316.1"/>
    <property type="gene ID" value="ENSENLG00000004995.1"/>
</dbReference>
<evidence type="ECO:0000256" key="2">
    <source>
        <dbReference type="ARBA" id="ARBA00022670"/>
    </source>
</evidence>
<reference evidence="5" key="2">
    <citation type="submission" date="2025-08" db="UniProtKB">
        <authorList>
            <consortium name="Ensembl"/>
        </authorList>
    </citation>
    <scope>IDENTIFICATION</scope>
</reference>